<dbReference type="OrthoDB" id="2115692at2759"/>
<evidence type="ECO:0000256" key="1">
    <source>
        <dbReference type="SAM" id="MobiDB-lite"/>
    </source>
</evidence>
<dbReference type="PROSITE" id="PS51186">
    <property type="entry name" value="GNAT"/>
    <property type="match status" value="1"/>
</dbReference>
<dbReference type="Pfam" id="PF00583">
    <property type="entry name" value="Acetyltransf_1"/>
    <property type="match status" value="1"/>
</dbReference>
<feature type="region of interest" description="Disordered" evidence="1">
    <location>
        <begin position="91"/>
        <end position="116"/>
    </location>
</feature>
<accession>A0A6A5U2F9</accession>
<dbReference type="SUPFAM" id="SSF55729">
    <property type="entry name" value="Acyl-CoA N-acyltransferases (Nat)"/>
    <property type="match status" value="1"/>
</dbReference>
<proteinExistence type="predicted"/>
<dbReference type="InterPro" id="IPR000182">
    <property type="entry name" value="GNAT_dom"/>
</dbReference>
<dbReference type="InterPro" id="IPR052523">
    <property type="entry name" value="Trichothecene_AcTrans"/>
</dbReference>
<dbReference type="InterPro" id="IPR016181">
    <property type="entry name" value="Acyl_CoA_acyltransferase"/>
</dbReference>
<dbReference type="Proteomes" id="UP000800035">
    <property type="component" value="Unassembled WGS sequence"/>
</dbReference>
<dbReference type="PANTHER" id="PTHR42791:SF2">
    <property type="entry name" value="N-ACETYLTRANSFERASE DOMAIN-CONTAINING PROTEIN"/>
    <property type="match status" value="1"/>
</dbReference>
<dbReference type="AlphaFoldDB" id="A0A6A5U2F9"/>
<sequence length="244" mass="27109">MSIKPSITLVPVTYADIDALVQISADSFIEDVHTQVKSQGRKPFDMAASARSDLLRNLGIERCAYMKAVDQDTGEILGHCGWGFRVGDNSLVPRSDPGKPPAEGSSEVAPEMEKTKEDSITRLMALEDTSMRQWMTYFMPDQHTRCMYILGLSVAPSAPGKGVGSALAKWGTDAADRLGLFTWVHSSEEAWRFYAKHGFEVVGELDLDLDEWALRPPERGEGEEEAKWGHYVLRYMKRLPVAVG</sequence>
<feature type="domain" description="N-acetyltransferase" evidence="2">
    <location>
        <begin position="7"/>
        <end position="217"/>
    </location>
</feature>
<evidence type="ECO:0000313" key="3">
    <source>
        <dbReference type="EMBL" id="KAF1959035.1"/>
    </source>
</evidence>
<evidence type="ECO:0000259" key="2">
    <source>
        <dbReference type="PROSITE" id="PS51186"/>
    </source>
</evidence>
<protein>
    <submittedName>
        <fullName evidence="3">Acyl-CoA N-acyltransferase</fullName>
    </submittedName>
</protein>
<dbReference type="GO" id="GO:0016747">
    <property type="term" value="F:acyltransferase activity, transferring groups other than amino-acyl groups"/>
    <property type="evidence" value="ECO:0007669"/>
    <property type="project" value="InterPro"/>
</dbReference>
<reference evidence="3" key="1">
    <citation type="journal article" date="2020" name="Stud. Mycol.">
        <title>101 Dothideomycetes genomes: a test case for predicting lifestyles and emergence of pathogens.</title>
        <authorList>
            <person name="Haridas S."/>
            <person name="Albert R."/>
            <person name="Binder M."/>
            <person name="Bloem J."/>
            <person name="Labutti K."/>
            <person name="Salamov A."/>
            <person name="Andreopoulos B."/>
            <person name="Baker S."/>
            <person name="Barry K."/>
            <person name="Bills G."/>
            <person name="Bluhm B."/>
            <person name="Cannon C."/>
            <person name="Castanera R."/>
            <person name="Culley D."/>
            <person name="Daum C."/>
            <person name="Ezra D."/>
            <person name="Gonzalez J."/>
            <person name="Henrissat B."/>
            <person name="Kuo A."/>
            <person name="Liang C."/>
            <person name="Lipzen A."/>
            <person name="Lutzoni F."/>
            <person name="Magnuson J."/>
            <person name="Mondo S."/>
            <person name="Nolan M."/>
            <person name="Ohm R."/>
            <person name="Pangilinan J."/>
            <person name="Park H.-J."/>
            <person name="Ramirez L."/>
            <person name="Alfaro M."/>
            <person name="Sun H."/>
            <person name="Tritt A."/>
            <person name="Yoshinaga Y."/>
            <person name="Zwiers L.-H."/>
            <person name="Turgeon B."/>
            <person name="Goodwin S."/>
            <person name="Spatafora J."/>
            <person name="Crous P."/>
            <person name="Grigoriev I."/>
        </authorList>
    </citation>
    <scope>NUCLEOTIDE SEQUENCE</scope>
    <source>
        <strain evidence="3">CBS 675.92</strain>
    </source>
</reference>
<dbReference type="CDD" id="cd04301">
    <property type="entry name" value="NAT_SF"/>
    <property type="match status" value="1"/>
</dbReference>
<organism evidence="3 4">
    <name type="scientific">Byssothecium circinans</name>
    <dbReference type="NCBI Taxonomy" id="147558"/>
    <lineage>
        <taxon>Eukaryota</taxon>
        <taxon>Fungi</taxon>
        <taxon>Dikarya</taxon>
        <taxon>Ascomycota</taxon>
        <taxon>Pezizomycotina</taxon>
        <taxon>Dothideomycetes</taxon>
        <taxon>Pleosporomycetidae</taxon>
        <taxon>Pleosporales</taxon>
        <taxon>Massarineae</taxon>
        <taxon>Massarinaceae</taxon>
        <taxon>Byssothecium</taxon>
    </lineage>
</organism>
<name>A0A6A5U2F9_9PLEO</name>
<gene>
    <name evidence="3" type="ORF">CC80DRAFT_523822</name>
</gene>
<dbReference type="Gene3D" id="3.40.630.30">
    <property type="match status" value="1"/>
</dbReference>
<dbReference type="EMBL" id="ML976985">
    <property type="protein sequence ID" value="KAF1959035.1"/>
    <property type="molecule type" value="Genomic_DNA"/>
</dbReference>
<dbReference type="PANTHER" id="PTHR42791">
    <property type="entry name" value="GNAT FAMILY ACETYLTRANSFERASE"/>
    <property type="match status" value="1"/>
</dbReference>
<keyword evidence="3" id="KW-0808">Transferase</keyword>
<keyword evidence="3" id="KW-0012">Acyltransferase</keyword>
<keyword evidence="4" id="KW-1185">Reference proteome</keyword>
<evidence type="ECO:0000313" key="4">
    <source>
        <dbReference type="Proteomes" id="UP000800035"/>
    </source>
</evidence>